<evidence type="ECO:0008006" key="3">
    <source>
        <dbReference type="Google" id="ProtNLM"/>
    </source>
</evidence>
<dbReference type="SUPFAM" id="SSF141571">
    <property type="entry name" value="Pentapeptide repeat-like"/>
    <property type="match status" value="1"/>
</dbReference>
<name>A0ABZ0Z660_9CAUD</name>
<dbReference type="InterPro" id="IPR011889">
    <property type="entry name" value="Liste_lipo_26"/>
</dbReference>
<accession>A0ABZ0Z660</accession>
<evidence type="ECO:0000313" key="1">
    <source>
        <dbReference type="EMBL" id="WQJ53957.1"/>
    </source>
</evidence>
<dbReference type="Pfam" id="PF03382">
    <property type="entry name" value="DUF285"/>
    <property type="match status" value="1"/>
</dbReference>
<dbReference type="InterPro" id="IPR005046">
    <property type="entry name" value="DUF285"/>
</dbReference>
<organism evidence="1 2">
    <name type="scientific">phage Lak_Megaphage_Sonny</name>
    <dbReference type="NCBI Taxonomy" id="3109229"/>
    <lineage>
        <taxon>Viruses</taxon>
        <taxon>Duplodnaviria</taxon>
        <taxon>Heunggongvirae</taxon>
        <taxon>Uroviricota</taxon>
        <taxon>Caudoviricetes</taxon>
        <taxon>Caudoviricetes code 15 clade</taxon>
    </lineage>
</organism>
<proteinExistence type="predicted"/>
<reference evidence="1 2" key="1">
    <citation type="submission" date="2023-11" db="EMBL/GenBank/DDBJ databases">
        <authorList>
            <person name="Cook R."/>
            <person name="Crisci M."/>
            <person name="Pye H."/>
            <person name="Adriaenssens E."/>
            <person name="Santini J."/>
        </authorList>
    </citation>
    <scope>NUCLEOTIDE SEQUENCE [LARGE SCALE GENOMIC DNA]</scope>
    <source>
        <strain evidence="1">Lak_Megaphage_Sonny</strain>
    </source>
</reference>
<sequence length="263" mass="32015">MKYLYNKIYEAINTGIQNALALNDEDVSIIYQHKKISNDFNIDKLLQERQDEYKKLIENKNFQGCLNLYNSEYLYFEKRTVGYKVSSKEELKKIVKKFDNEKWYNFDLNWLDVSEITDMSHLFYKFYCFNCDISEWDVSNVTNMQYMFNNCYNFNSDLSQWDVSKVEDMYSMFEYCNEFNSDLSQWNVSNVKDIAFMFYSCKNFNQDLSQWNVSKVKNIAFMFYKCENFNQDLSQWNVSKVEDMQHMFYMCPIKEEYKPKFNK</sequence>
<evidence type="ECO:0000313" key="2">
    <source>
        <dbReference type="Proteomes" id="UP001358193"/>
    </source>
</evidence>
<dbReference type="NCBIfam" id="TIGR02167">
    <property type="entry name" value="Liste_lipo_26"/>
    <property type="match status" value="5"/>
</dbReference>
<keyword evidence="2" id="KW-1185">Reference proteome</keyword>
<dbReference type="Proteomes" id="UP001358193">
    <property type="component" value="Segment"/>
</dbReference>
<protein>
    <recommendedName>
        <fullName evidence="3">BspA family leucine-rich repeat surface protein</fullName>
    </recommendedName>
</protein>
<dbReference type="EMBL" id="OR769223">
    <property type="protein sequence ID" value="WQJ53957.1"/>
    <property type="molecule type" value="Genomic_DNA"/>
</dbReference>